<gene>
    <name evidence="1" type="ORF">J0695_41855</name>
</gene>
<evidence type="ECO:0000313" key="2">
    <source>
        <dbReference type="Proteomes" id="UP000664167"/>
    </source>
</evidence>
<dbReference type="Proteomes" id="UP000664167">
    <property type="component" value="Unassembled WGS sequence"/>
</dbReference>
<accession>A0A939FHV0</accession>
<comment type="caution">
    <text evidence="1">The sequence shown here is derived from an EMBL/GenBank/DDBJ whole genome shotgun (WGS) entry which is preliminary data.</text>
</comment>
<protein>
    <submittedName>
        <fullName evidence="1">ATP-binding protein</fullName>
    </submittedName>
</protein>
<dbReference type="GO" id="GO:0005524">
    <property type="term" value="F:ATP binding"/>
    <property type="evidence" value="ECO:0007669"/>
    <property type="project" value="UniProtKB-KW"/>
</dbReference>
<keyword evidence="2" id="KW-1185">Reference proteome</keyword>
<dbReference type="AlphaFoldDB" id="A0A939FHV0"/>
<dbReference type="Gene3D" id="3.30.565.10">
    <property type="entry name" value="Histidine kinase-like ATPase, C-terminal domain"/>
    <property type="match status" value="1"/>
</dbReference>
<dbReference type="EMBL" id="JAFLRJ010001369">
    <property type="protein sequence ID" value="MBO0518213.1"/>
    <property type="molecule type" value="Genomic_DNA"/>
</dbReference>
<organism evidence="1 2">
    <name type="scientific">Streptomyces beijiangensis</name>
    <dbReference type="NCBI Taxonomy" id="163361"/>
    <lineage>
        <taxon>Bacteria</taxon>
        <taxon>Bacillati</taxon>
        <taxon>Actinomycetota</taxon>
        <taxon>Actinomycetes</taxon>
        <taxon>Kitasatosporales</taxon>
        <taxon>Streptomycetaceae</taxon>
        <taxon>Streptomyces</taxon>
    </lineage>
</organism>
<keyword evidence="1" id="KW-0067">ATP-binding</keyword>
<evidence type="ECO:0000313" key="1">
    <source>
        <dbReference type="EMBL" id="MBO0518213.1"/>
    </source>
</evidence>
<dbReference type="InterPro" id="IPR036890">
    <property type="entry name" value="HATPase_C_sf"/>
</dbReference>
<feature type="non-terminal residue" evidence="1">
    <location>
        <position position="100"/>
    </location>
</feature>
<sequence length="100" mass="10600">LPAAPRSAAIARIATASALRAHNLTPLTDSAVLAASELIACAAKFSPPDAEIYLSLRHRDDAVRLVVYDAHPRHANPRLAAACDARRRAALRVLACLVKA</sequence>
<feature type="non-terminal residue" evidence="1">
    <location>
        <position position="1"/>
    </location>
</feature>
<proteinExistence type="predicted"/>
<name>A0A939FHV0_9ACTN</name>
<keyword evidence="1" id="KW-0547">Nucleotide-binding</keyword>
<reference evidence="1" key="1">
    <citation type="submission" date="2021-03" db="EMBL/GenBank/DDBJ databases">
        <title>Streptomyces poriferae sp. nov., a novel marine sponge-derived Actinobacteria species with anti-MRSA activity.</title>
        <authorList>
            <person name="Sandoval-Powers M."/>
            <person name="Kralova S."/>
            <person name="Nguyen G.-S."/>
            <person name="Fawwal D."/>
            <person name="Degnes K."/>
            <person name="Klinkenberg G."/>
            <person name="Sletta H."/>
            <person name="Wentzel A."/>
            <person name="Liles M.R."/>
        </authorList>
    </citation>
    <scope>NUCLEOTIDE SEQUENCE</scope>
    <source>
        <strain evidence="1">DSM 41794</strain>
    </source>
</reference>